<dbReference type="RefSeq" id="WP_204793733.1">
    <property type="nucleotide sequence ID" value="NZ_JACSNQ010000017.1"/>
</dbReference>
<sequence>MGEKNGAVAFFDVDGTLVWHDMDKARTEGADAVFAEPHPTEAVYEAFRRMRAAGHRTLICTGRHLPFISDTLLALEPDGLIAGAGAYVRVGDEVVRNATIEDDLLLETARRFIDAGVDIAFEGGDCNLEVHPSGAPAAFAGSELAHDLAGVERSVARHHYCKFCVSGVTLEQLAGLRSFYEPHFTVCDLQYDTYEFSLRGVDKGSAIDVALARLGHGRADTIAFGDSENDLSMAGHVETFVAMGNALPNVKARADYVTDSAADDGVVTGLEHFGLI</sequence>
<proteinExistence type="predicted"/>
<dbReference type="Gene3D" id="3.40.50.1000">
    <property type="entry name" value="HAD superfamily/HAD-like"/>
    <property type="match status" value="1"/>
</dbReference>
<dbReference type="SUPFAM" id="SSF56784">
    <property type="entry name" value="HAD-like"/>
    <property type="match status" value="1"/>
</dbReference>
<comment type="caution">
    <text evidence="1">The sequence shown here is derived from an EMBL/GenBank/DDBJ whole genome shotgun (WGS) entry which is preliminary data.</text>
</comment>
<evidence type="ECO:0000313" key="2">
    <source>
        <dbReference type="Proteomes" id="UP000712527"/>
    </source>
</evidence>
<evidence type="ECO:0000313" key="1">
    <source>
        <dbReference type="EMBL" id="MBM6775395.1"/>
    </source>
</evidence>
<dbReference type="Pfam" id="PF08282">
    <property type="entry name" value="Hydrolase_3"/>
    <property type="match status" value="1"/>
</dbReference>
<dbReference type="EMBL" id="JACSNQ010000017">
    <property type="protein sequence ID" value="MBM6775395.1"/>
    <property type="molecule type" value="Genomic_DNA"/>
</dbReference>
<organism evidence="1 2">
    <name type="scientific">Olsenella profusa</name>
    <dbReference type="NCBI Taxonomy" id="138595"/>
    <lineage>
        <taxon>Bacteria</taxon>
        <taxon>Bacillati</taxon>
        <taxon>Actinomycetota</taxon>
        <taxon>Coriobacteriia</taxon>
        <taxon>Coriobacteriales</taxon>
        <taxon>Atopobiaceae</taxon>
        <taxon>Olsenella</taxon>
    </lineage>
</organism>
<dbReference type="InterPro" id="IPR023214">
    <property type="entry name" value="HAD_sf"/>
</dbReference>
<keyword evidence="2" id="KW-1185">Reference proteome</keyword>
<dbReference type="PANTHER" id="PTHR10000">
    <property type="entry name" value="PHOSPHOSERINE PHOSPHATASE"/>
    <property type="match status" value="1"/>
</dbReference>
<dbReference type="Gene3D" id="3.30.1240.10">
    <property type="match status" value="1"/>
</dbReference>
<reference evidence="1 2" key="1">
    <citation type="journal article" date="2021" name="Sci. Rep.">
        <title>The distribution of antibiotic resistance genes in chicken gut microbiota commensals.</title>
        <authorList>
            <person name="Juricova H."/>
            <person name="Matiasovicova J."/>
            <person name="Kubasova T."/>
            <person name="Cejkova D."/>
            <person name="Rychlik I."/>
        </authorList>
    </citation>
    <scope>NUCLEOTIDE SEQUENCE [LARGE SCALE GENOMIC DNA]</scope>
    <source>
        <strain evidence="1 2">An794</strain>
    </source>
</reference>
<gene>
    <name evidence="1" type="ORF">H9X80_07555</name>
</gene>
<accession>A0ABS2F3C6</accession>
<protein>
    <submittedName>
        <fullName evidence="1">HAD family phosphatase</fullName>
    </submittedName>
</protein>
<dbReference type="InterPro" id="IPR036412">
    <property type="entry name" value="HAD-like_sf"/>
</dbReference>
<dbReference type="Proteomes" id="UP000712527">
    <property type="component" value="Unassembled WGS sequence"/>
</dbReference>
<name>A0ABS2F3C6_9ACTN</name>
<dbReference type="PANTHER" id="PTHR10000:SF25">
    <property type="entry name" value="PHOSPHATASE YKRA-RELATED"/>
    <property type="match status" value="1"/>
</dbReference>